<dbReference type="PROSITE" id="PS50263">
    <property type="entry name" value="CN_HYDROLASE"/>
    <property type="match status" value="2"/>
</dbReference>
<dbReference type="OrthoDB" id="9811121at2"/>
<evidence type="ECO:0000313" key="3">
    <source>
        <dbReference type="EMBL" id="EOD01577.1"/>
    </source>
</evidence>
<proteinExistence type="predicted"/>
<evidence type="ECO:0000259" key="2">
    <source>
        <dbReference type="PROSITE" id="PS50263"/>
    </source>
</evidence>
<keyword evidence="4" id="KW-1185">Reference proteome</keyword>
<dbReference type="SUPFAM" id="SSF56317">
    <property type="entry name" value="Carbon-nitrogen hydrolase"/>
    <property type="match status" value="2"/>
</dbReference>
<evidence type="ECO:0000313" key="4">
    <source>
        <dbReference type="Proteomes" id="UP000013378"/>
    </source>
</evidence>
<gene>
    <name evidence="3" type="ORF">L21TH_0316</name>
</gene>
<feature type="domain" description="CN hydrolase" evidence="2">
    <location>
        <begin position="5"/>
        <end position="247"/>
    </location>
</feature>
<dbReference type="Pfam" id="PF00795">
    <property type="entry name" value="CN_hydrolase"/>
    <property type="match status" value="2"/>
</dbReference>
<dbReference type="Proteomes" id="UP000013378">
    <property type="component" value="Unassembled WGS sequence"/>
</dbReference>
<sequence length="572" mass="64683">MKKPFKVAAIQFNPILNTYNDNIERLSQVIIEAAKNGAKLIVTPEMSTTGYQYEDRDAIKDLVDTIPGKTTDIFEKITEKYNCYIVAGMAEVDSETGLYYNSSVLVGPEGYIGKYRKIHQWETEEHWATWGDVGVPVFETELGNIAMNICMDSTYFESARLAAVNGADILAFSTNSSAQAVAVLQSRAVQNGLYIISANRSNTEIDFHMVGASAIWSPEGKKLAEAPFVPEGEDINESTIIYAEIDPVNYNNVNKKRLHERRPEIYKDLMLYISPWDYKKSKESKHVTASVLQYKPVIGDKDANMRKVKTLIKKAIKTQKNHIDLFVLPELSITGPITNKEDAYNLAEELDGQTVNFFKDLATKNNTHIVFGMIEKENKKFYNSAVLIAPNGEIKGVYKKTHLNEYDRKWAYPGNKINVFSTDIGKIGIMLGYDVAFPEVAGVMAVKRADIIVVPTTYNEDIDCRIEFNEELSINQYPKDSSVLLSSIALSTQAYTIVSNFIKEETDFSGRSGLYTIDPFYGLDKSIISSKEQEIPIVFEFDTIQSDWWFNQGKLISSRRTYFYKPLILENK</sequence>
<organism evidence="3 4">
    <name type="scientific">Caldisalinibacter kiritimatiensis</name>
    <dbReference type="NCBI Taxonomy" id="1304284"/>
    <lineage>
        <taxon>Bacteria</taxon>
        <taxon>Bacillati</taxon>
        <taxon>Bacillota</taxon>
        <taxon>Tissierellia</taxon>
        <taxon>Tissierellales</taxon>
        <taxon>Thermohalobacteraceae</taxon>
        <taxon>Caldisalinibacter</taxon>
    </lineage>
</organism>
<protein>
    <submittedName>
        <fullName evidence="3">Aliphatic amidase amiE</fullName>
        <ecNumber evidence="3">3.5.1.4</ecNumber>
    </submittedName>
</protein>
<dbReference type="AlphaFoldDB" id="R1AY37"/>
<dbReference type="CDD" id="cd07197">
    <property type="entry name" value="nitrilase"/>
    <property type="match status" value="1"/>
</dbReference>
<dbReference type="EMBL" id="ARZA01000047">
    <property type="protein sequence ID" value="EOD01577.1"/>
    <property type="molecule type" value="Genomic_DNA"/>
</dbReference>
<feature type="domain" description="CN hydrolase" evidence="2">
    <location>
        <begin position="287"/>
        <end position="543"/>
    </location>
</feature>
<accession>R1AY37</accession>
<reference evidence="3 4" key="1">
    <citation type="journal article" date="2015" name="Geomicrobiol. J.">
        <title>Caldisalinibacter kiritimatiensis gen. nov., sp. nov., a moderately thermohalophilic thiosulfate-reducing bacterium from a hypersaline microbial mat.</title>
        <authorList>
            <person name="Ben Hania W."/>
            <person name="Joseph M."/>
            <person name="Fiebig A."/>
            <person name="Bunk B."/>
            <person name="Klenk H.-P."/>
            <person name="Fardeau M.-L."/>
            <person name="Spring S."/>
        </authorList>
    </citation>
    <scope>NUCLEOTIDE SEQUENCE [LARGE SCALE GENOMIC DNA]</scope>
    <source>
        <strain evidence="3 4">L21-TH-D2</strain>
    </source>
</reference>
<dbReference type="GO" id="GO:0004040">
    <property type="term" value="F:amidase activity"/>
    <property type="evidence" value="ECO:0007669"/>
    <property type="project" value="UniProtKB-EC"/>
</dbReference>
<dbReference type="InterPro" id="IPR003010">
    <property type="entry name" value="C-N_Hydrolase"/>
</dbReference>
<name>R1AY37_9FIRM</name>
<dbReference type="InterPro" id="IPR036526">
    <property type="entry name" value="C-N_Hydrolase_sf"/>
</dbReference>
<dbReference type="PANTHER" id="PTHR43674:SF2">
    <property type="entry name" value="BETA-UREIDOPROPIONASE"/>
    <property type="match status" value="1"/>
</dbReference>
<dbReference type="eggNOG" id="COG0388">
    <property type="taxonomic scope" value="Bacteria"/>
</dbReference>
<dbReference type="InterPro" id="IPR050345">
    <property type="entry name" value="Aliph_Amidase/BUP"/>
</dbReference>
<dbReference type="PATRIC" id="fig|1304284.3.peg.311"/>
<evidence type="ECO:0000256" key="1">
    <source>
        <dbReference type="ARBA" id="ARBA00022801"/>
    </source>
</evidence>
<keyword evidence="1 3" id="KW-0378">Hydrolase</keyword>
<comment type="caution">
    <text evidence="3">The sequence shown here is derived from an EMBL/GenBank/DDBJ whole genome shotgun (WGS) entry which is preliminary data.</text>
</comment>
<dbReference type="RefSeq" id="WP_006307436.1">
    <property type="nucleotide sequence ID" value="NZ_ARZA01000047.1"/>
</dbReference>
<dbReference type="Gene3D" id="3.60.110.10">
    <property type="entry name" value="Carbon-nitrogen hydrolase"/>
    <property type="match status" value="2"/>
</dbReference>
<dbReference type="PANTHER" id="PTHR43674">
    <property type="entry name" value="NITRILASE C965.09-RELATED"/>
    <property type="match status" value="1"/>
</dbReference>
<dbReference type="EC" id="3.5.1.4" evidence="3"/>
<dbReference type="STRING" id="1304284.L21TH_0316"/>